<comment type="caution">
    <text evidence="2">The sequence shown here is derived from an EMBL/GenBank/DDBJ whole genome shotgun (WGS) entry which is preliminary data.</text>
</comment>
<accession>A0A6V7V1P8</accession>
<proteinExistence type="predicted"/>
<keyword evidence="1" id="KW-0812">Transmembrane</keyword>
<dbReference type="Proteomes" id="UP000580250">
    <property type="component" value="Unassembled WGS sequence"/>
</dbReference>
<evidence type="ECO:0000256" key="1">
    <source>
        <dbReference type="SAM" id="Phobius"/>
    </source>
</evidence>
<dbReference type="AlphaFoldDB" id="A0A6V7V1P8"/>
<dbReference type="EMBL" id="CAJEWN010000136">
    <property type="protein sequence ID" value="CAD2168068.1"/>
    <property type="molecule type" value="Genomic_DNA"/>
</dbReference>
<reference evidence="2 3" key="1">
    <citation type="submission" date="2020-08" db="EMBL/GenBank/DDBJ databases">
        <authorList>
            <person name="Koutsovoulos G."/>
            <person name="Danchin GJ E."/>
        </authorList>
    </citation>
    <scope>NUCLEOTIDE SEQUENCE [LARGE SCALE GENOMIC DNA]</scope>
</reference>
<feature type="transmembrane region" description="Helical" evidence="1">
    <location>
        <begin position="72"/>
        <end position="94"/>
    </location>
</feature>
<gene>
    <name evidence="2" type="ORF">MENT_LOCUS19403</name>
</gene>
<evidence type="ECO:0000313" key="3">
    <source>
        <dbReference type="Proteomes" id="UP000580250"/>
    </source>
</evidence>
<evidence type="ECO:0000313" key="2">
    <source>
        <dbReference type="EMBL" id="CAD2168068.1"/>
    </source>
</evidence>
<keyword evidence="1" id="KW-0472">Membrane</keyword>
<sequence length="124" mass="14746">MSRILPLRISSSLQSKFRQLHNQIHQPNLSTEFDPELLASSSNDKKPNLWRLITAKLNFNEKSLLCFMQKQLFFAQCLKLLVLFFVAIAQILYLHPFLELFLIWKSILQNLNFYNLFNLNKQKF</sequence>
<keyword evidence="1" id="KW-1133">Transmembrane helix</keyword>
<protein>
    <submittedName>
        <fullName evidence="2">Uncharacterized protein</fullName>
    </submittedName>
</protein>
<organism evidence="2 3">
    <name type="scientific">Meloidogyne enterolobii</name>
    <name type="common">Root-knot nematode worm</name>
    <name type="synonym">Meloidogyne mayaguensis</name>
    <dbReference type="NCBI Taxonomy" id="390850"/>
    <lineage>
        <taxon>Eukaryota</taxon>
        <taxon>Metazoa</taxon>
        <taxon>Ecdysozoa</taxon>
        <taxon>Nematoda</taxon>
        <taxon>Chromadorea</taxon>
        <taxon>Rhabditida</taxon>
        <taxon>Tylenchina</taxon>
        <taxon>Tylenchomorpha</taxon>
        <taxon>Tylenchoidea</taxon>
        <taxon>Meloidogynidae</taxon>
        <taxon>Meloidogyninae</taxon>
        <taxon>Meloidogyne</taxon>
    </lineage>
</organism>
<name>A0A6V7V1P8_MELEN</name>